<organism evidence="2 3">
    <name type="scientific">Anaerocolumna jejuensis DSM 15929</name>
    <dbReference type="NCBI Taxonomy" id="1121322"/>
    <lineage>
        <taxon>Bacteria</taxon>
        <taxon>Bacillati</taxon>
        <taxon>Bacillota</taxon>
        <taxon>Clostridia</taxon>
        <taxon>Lachnospirales</taxon>
        <taxon>Lachnospiraceae</taxon>
        <taxon>Anaerocolumna</taxon>
    </lineage>
</organism>
<dbReference type="AlphaFoldDB" id="A0A1M7BTD5"/>
<keyword evidence="1" id="KW-0472">Membrane</keyword>
<evidence type="ECO:0000313" key="3">
    <source>
        <dbReference type="Proteomes" id="UP000184386"/>
    </source>
</evidence>
<sequence>MKIYDLHYNAIPPKDIEKKAHIIGGGIAGLAAALFLTEDCHILPMCVPYCKWPY</sequence>
<dbReference type="InterPro" id="IPR036188">
    <property type="entry name" value="FAD/NAD-bd_sf"/>
</dbReference>
<dbReference type="Pfam" id="PF06100">
    <property type="entry name" value="MCRA"/>
    <property type="match status" value="1"/>
</dbReference>
<accession>A0A1M7BTD5</accession>
<dbReference type="Gene3D" id="3.50.50.60">
    <property type="entry name" value="FAD/NAD(P)-binding domain"/>
    <property type="match status" value="1"/>
</dbReference>
<keyword evidence="1" id="KW-0812">Transmembrane</keyword>
<feature type="transmembrane region" description="Helical" evidence="1">
    <location>
        <begin position="20"/>
        <end position="37"/>
    </location>
</feature>
<name>A0A1M7BTD5_9FIRM</name>
<reference evidence="2 3" key="1">
    <citation type="submission" date="2016-11" db="EMBL/GenBank/DDBJ databases">
        <authorList>
            <person name="Jaros S."/>
            <person name="Januszkiewicz K."/>
            <person name="Wedrychowicz H."/>
        </authorList>
    </citation>
    <scope>NUCLEOTIDE SEQUENCE [LARGE SCALE GENOMIC DNA]</scope>
    <source>
        <strain evidence="2 3">DSM 15929</strain>
    </source>
</reference>
<evidence type="ECO:0000256" key="1">
    <source>
        <dbReference type="SAM" id="Phobius"/>
    </source>
</evidence>
<proteinExistence type="predicted"/>
<dbReference type="RefSeq" id="WP_139241334.1">
    <property type="nucleotide sequence ID" value="NZ_FRAC01000039.1"/>
</dbReference>
<dbReference type="SUPFAM" id="SSF51971">
    <property type="entry name" value="Nucleotide-binding domain"/>
    <property type="match status" value="1"/>
</dbReference>
<dbReference type="Proteomes" id="UP000184386">
    <property type="component" value="Unassembled WGS sequence"/>
</dbReference>
<dbReference type="GO" id="GO:0071949">
    <property type="term" value="F:FAD binding"/>
    <property type="evidence" value="ECO:0007669"/>
    <property type="project" value="InterPro"/>
</dbReference>
<keyword evidence="3" id="KW-1185">Reference proteome</keyword>
<evidence type="ECO:0000313" key="2">
    <source>
        <dbReference type="EMBL" id="SHL58272.1"/>
    </source>
</evidence>
<dbReference type="InterPro" id="IPR010354">
    <property type="entry name" value="Oleate_hydratase"/>
</dbReference>
<dbReference type="EMBL" id="FRAC01000039">
    <property type="protein sequence ID" value="SHL58272.1"/>
    <property type="molecule type" value="Genomic_DNA"/>
</dbReference>
<dbReference type="STRING" id="1121322.SAMN02745136_05237"/>
<protein>
    <submittedName>
        <fullName evidence="2">MCRA family protein</fullName>
    </submittedName>
</protein>
<keyword evidence="1" id="KW-1133">Transmembrane helix</keyword>
<dbReference type="GO" id="GO:0006631">
    <property type="term" value="P:fatty acid metabolic process"/>
    <property type="evidence" value="ECO:0007669"/>
    <property type="project" value="InterPro"/>
</dbReference>
<gene>
    <name evidence="2" type="ORF">SAMN02745136_05237</name>
</gene>
<dbReference type="GO" id="GO:0050151">
    <property type="term" value="F:oleate hydratase activity"/>
    <property type="evidence" value="ECO:0007669"/>
    <property type="project" value="InterPro"/>
</dbReference>